<dbReference type="AlphaFoldDB" id="A0A7X0LQ97"/>
<accession>A0A7X0LQ97</accession>
<dbReference type="Gene3D" id="3.30.750.24">
    <property type="entry name" value="STAS domain"/>
    <property type="match status" value="1"/>
</dbReference>
<dbReference type="InterPro" id="IPR036513">
    <property type="entry name" value="STAS_dom_sf"/>
</dbReference>
<dbReference type="GO" id="GO:0043856">
    <property type="term" value="F:anti-sigma factor antagonist activity"/>
    <property type="evidence" value="ECO:0007669"/>
    <property type="project" value="InterPro"/>
</dbReference>
<evidence type="ECO:0000259" key="3">
    <source>
        <dbReference type="PROSITE" id="PS50801"/>
    </source>
</evidence>
<evidence type="ECO:0000256" key="2">
    <source>
        <dbReference type="RuleBase" id="RU003749"/>
    </source>
</evidence>
<dbReference type="EMBL" id="JACHEM010000006">
    <property type="protein sequence ID" value="MBB6436259.1"/>
    <property type="molecule type" value="Genomic_DNA"/>
</dbReference>
<dbReference type="NCBIfam" id="TIGR00377">
    <property type="entry name" value="ant_ant_sig"/>
    <property type="match status" value="1"/>
</dbReference>
<evidence type="ECO:0000256" key="1">
    <source>
        <dbReference type="ARBA" id="ARBA00009013"/>
    </source>
</evidence>
<comment type="caution">
    <text evidence="4">The sequence shown here is derived from an EMBL/GenBank/DDBJ whole genome shotgun (WGS) entry which is preliminary data.</text>
</comment>
<gene>
    <name evidence="4" type="ORF">HNQ79_002723</name>
</gene>
<dbReference type="Proteomes" id="UP000540423">
    <property type="component" value="Unassembled WGS sequence"/>
</dbReference>
<dbReference type="InterPro" id="IPR002645">
    <property type="entry name" value="STAS_dom"/>
</dbReference>
<dbReference type="PANTHER" id="PTHR33495:SF2">
    <property type="entry name" value="ANTI-SIGMA FACTOR ANTAGONIST TM_1081-RELATED"/>
    <property type="match status" value="1"/>
</dbReference>
<dbReference type="PANTHER" id="PTHR33495">
    <property type="entry name" value="ANTI-SIGMA FACTOR ANTAGONIST TM_1081-RELATED-RELATED"/>
    <property type="match status" value="1"/>
</dbReference>
<evidence type="ECO:0000313" key="4">
    <source>
        <dbReference type="EMBL" id="MBB6436259.1"/>
    </source>
</evidence>
<feature type="domain" description="STAS" evidence="3">
    <location>
        <begin position="11"/>
        <end position="120"/>
    </location>
</feature>
<proteinExistence type="inferred from homology"/>
<dbReference type="SUPFAM" id="SSF52091">
    <property type="entry name" value="SpoIIaa-like"/>
    <property type="match status" value="1"/>
</dbReference>
<dbReference type="CDD" id="cd07043">
    <property type="entry name" value="STAS_anti-anti-sigma_factors"/>
    <property type="match status" value="1"/>
</dbReference>
<name>A0A7X0LQ97_9ACTN</name>
<protein>
    <recommendedName>
        <fullName evidence="2">Anti-sigma factor antagonist</fullName>
    </recommendedName>
</protein>
<comment type="similarity">
    <text evidence="1 2">Belongs to the anti-sigma-factor antagonist family.</text>
</comment>
<keyword evidence="5" id="KW-1185">Reference proteome</keyword>
<organism evidence="4 5">
    <name type="scientific">Streptomyces candidus</name>
    <dbReference type="NCBI Taxonomy" id="67283"/>
    <lineage>
        <taxon>Bacteria</taxon>
        <taxon>Bacillati</taxon>
        <taxon>Actinomycetota</taxon>
        <taxon>Actinomycetes</taxon>
        <taxon>Kitasatosporales</taxon>
        <taxon>Streptomycetaceae</taxon>
        <taxon>Streptomyces</taxon>
    </lineage>
</organism>
<sequence>MSRDRGLDNELTVDVTEGPAGVVLAIGGDLDFDNSPELRSVIGRLALSPGRLLVLDLSGLTFFDSSGITMLVIARKVALAAGADVAVSGVGPMVAKIFHITGLDMVFRSYPDPSAAFAAAAQN</sequence>
<reference evidence="4 5" key="1">
    <citation type="submission" date="2020-08" db="EMBL/GenBank/DDBJ databases">
        <title>Genomic Encyclopedia of Type Strains, Phase IV (KMG-IV): sequencing the most valuable type-strain genomes for metagenomic binning, comparative biology and taxonomic classification.</title>
        <authorList>
            <person name="Goeker M."/>
        </authorList>
    </citation>
    <scope>NUCLEOTIDE SEQUENCE [LARGE SCALE GENOMIC DNA]</scope>
    <source>
        <strain evidence="4 5">DSM 40141</strain>
    </source>
</reference>
<dbReference type="Pfam" id="PF01740">
    <property type="entry name" value="STAS"/>
    <property type="match status" value="1"/>
</dbReference>
<dbReference type="InterPro" id="IPR003658">
    <property type="entry name" value="Anti-sigma_ant"/>
</dbReference>
<dbReference type="RefSeq" id="WP_185030525.1">
    <property type="nucleotide sequence ID" value="NZ_BNBN01000008.1"/>
</dbReference>
<dbReference type="PROSITE" id="PS50801">
    <property type="entry name" value="STAS"/>
    <property type="match status" value="1"/>
</dbReference>
<evidence type="ECO:0000313" key="5">
    <source>
        <dbReference type="Proteomes" id="UP000540423"/>
    </source>
</evidence>